<keyword evidence="1" id="KW-0813">Transport</keyword>
<keyword evidence="8" id="KW-1185">Reference proteome</keyword>
<feature type="region of interest" description="Disordered" evidence="3">
    <location>
        <begin position="390"/>
        <end position="437"/>
    </location>
</feature>
<evidence type="ECO:0000256" key="3">
    <source>
        <dbReference type="SAM" id="MobiDB-lite"/>
    </source>
</evidence>
<evidence type="ECO:0000259" key="4">
    <source>
        <dbReference type="Pfam" id="PF12783"/>
    </source>
</evidence>
<evidence type="ECO:0008006" key="9">
    <source>
        <dbReference type="Google" id="ProtNLM"/>
    </source>
</evidence>
<evidence type="ECO:0000256" key="1">
    <source>
        <dbReference type="ARBA" id="ARBA00022448"/>
    </source>
</evidence>
<keyword evidence="2" id="KW-0653">Protein transport</keyword>
<dbReference type="InterPro" id="IPR032691">
    <property type="entry name" value="Mon2/Sec7/BIG1-like_HUS"/>
</dbReference>
<feature type="domain" description="Mon2/Sec7/BIG1-like dimerisation and cyclophilin-binding" evidence="6">
    <location>
        <begin position="2"/>
        <end position="182"/>
    </location>
</feature>
<feature type="domain" description="Mon2/Sec7/BIG1-like HUS" evidence="4">
    <location>
        <begin position="210"/>
        <end position="363"/>
    </location>
</feature>
<evidence type="ECO:0000256" key="2">
    <source>
        <dbReference type="ARBA" id="ARBA00022927"/>
    </source>
</evidence>
<feature type="domain" description="Mon2 C-terminal" evidence="5">
    <location>
        <begin position="966"/>
        <end position="1115"/>
    </location>
</feature>
<dbReference type="SUPFAM" id="SSF48371">
    <property type="entry name" value="ARM repeat"/>
    <property type="match status" value="1"/>
</dbReference>
<evidence type="ECO:0000313" key="8">
    <source>
        <dbReference type="Proteomes" id="UP000094801"/>
    </source>
</evidence>
<evidence type="ECO:0000313" key="7">
    <source>
        <dbReference type="EMBL" id="ODV83509.1"/>
    </source>
</evidence>
<proteinExistence type="predicted"/>
<dbReference type="GO" id="GO:0005794">
    <property type="term" value="C:Golgi apparatus"/>
    <property type="evidence" value="ECO:0007669"/>
    <property type="project" value="UniProtKB-ARBA"/>
</dbReference>
<organism evidence="7 8">
    <name type="scientific">[Candida] arabinofermentans NRRL YB-2248</name>
    <dbReference type="NCBI Taxonomy" id="983967"/>
    <lineage>
        <taxon>Eukaryota</taxon>
        <taxon>Fungi</taxon>
        <taxon>Dikarya</taxon>
        <taxon>Ascomycota</taxon>
        <taxon>Saccharomycotina</taxon>
        <taxon>Pichiomycetes</taxon>
        <taxon>Pichiales</taxon>
        <taxon>Pichiaceae</taxon>
        <taxon>Ogataea</taxon>
        <taxon>Ogataea/Candida clade</taxon>
    </lineage>
</organism>
<dbReference type="InterPro" id="IPR016024">
    <property type="entry name" value="ARM-type_fold"/>
</dbReference>
<dbReference type="Pfam" id="PF16206">
    <property type="entry name" value="Mon2_C"/>
    <property type="match status" value="2"/>
</dbReference>
<protein>
    <recommendedName>
        <fullName evidence="9">Protein MON2 homolog</fullName>
    </recommendedName>
</protein>
<sequence length="1679" mass="190284">MSLVQQLASDLATLSSESKRRNSDIRYASDKSLEVLKTFQAVPDKTKDESAFLKSLAKNPDFINPFLLSCQSKNAKFTTIALQSLNRLILYKSLPVTKLNQIIDALLESTHSSIEIQLKILQLLPSFFQNYSLFISDESLSKLLLVCSSLQSSNRMGAVINTAQATFLQLINIVFEKVNEEDKTKVDGSDETEYHLVASDIHDTIKVGPCAYDAQRIVNDLCTLIEHHKPLFLKTNYITEDFGFELLESIIKNNKRLFLEHVELGHLLRIRVAPILLRFLSSSKEFTVMVRVSRLMSLLVKEEFDVLKVESEVTLSLLTHTLLKEASSPPWKKILSLEIFNSIMKDFNLTKKIFSEYDNNQEEERKKVMDDFFKACAAIVSDNKQLLNTGNTIQAPSSPQTPTATSSSTTSFKGKTPTTSSSSSVRQDLDENKQGLSVSKSSIKMPYIDSLDKVDPPQVSETYQLYLIFQILLNYSDGISKHALELAADKSKDAGSNVTLLFLTDNSFDVDTVESKKLKKEYNCVKGMITHNAQKLLFLFKSFMYSSLDSELFSRLIRSLQKLCHVSGILSINETRDDILTLFAVSTLKLSGKQGFQNKILSFGESIVGTISSTIGNAVSNISNTASYGGTTAPPQGSQYFQLYPRNINSRQVLCFRVLGSLAASLGAILDDKWDIIMVTIQWISYYIDGPSDLKVKEIPPISPNLNNADLSSIETTLKKLMDSINMQSPSVFKHIINSISTLSEKSFKTPLNNDQGYGHEPVNKSQTLEPCLYNKSFYVNKLTDVCQINPLKFLIESDENWIYIKQFYTKLSNDRNLEDDIRLSVTRSFDSVIKSTAEAGFSGDLKVTSPETIDMIHMETEKKVLNALHSFIESLSKLPVTNELLVANCEVEMQLQILNTLKSVIDRYGTDIKHYWNVVTAMLNSPFTMISNADSGVLQEKAVNENIISVLKSSFETLKVILDEILQAIPINQIQIIIDCLFNFVTQKFDLNISFNSISYFWLISDYLKEKVENTQQIDNSPHSNDKIDQLITSEEALIRYVTEQEKFDDEVDLYQSLWIYLVFKLSTTANDSRTQVRNGSIITFFNVIDSYGSQAPSWSVIYSIVLKPIVMNINPPPEIGSASELEQQEWAESFVHIVNGLSKLYSQYLNEFESPNQKEIVGFWNGLIDYFSKMIKLEFNWIDLNLQIFKCYDSVLKNFVGNTGLPKKLPDELLEHFYSFWSGIQISYNLSNDSLYQESLSAFIASFEPLFILLQPILTLNKFEHILTVFNSCIRYPILIGNIKDNSRTTNLQSQVLLSLSKLKFVDPKFESLLIQQLNLIVILPFSTKDLIHKKLGDRGIRIPTFIAASYEAMGLLEKHLDSIPNYVPFLNDMCVLKVYKALLEPSKAKSDAFKFKGEHYLWMESSKILTKLTVKLCEVLSDPAIDSHIKPDIKEQLWSLILDTFKTCFVYSNDPESAFEEFDTKQYEVLKNSLVPVFTRNAAVSNMIMEEFIVTVWTSSFLYKLDEVENTILSTSKSPMEVSKRLSEFDFDVTFGSTSEIEKLPRLKLSKTCLNDLIQFSIPIKNNILSEKTLAYFISRCSFVLRKFLSDEKLLNKGPLPRIQQLEIKLILEGLVSILNALADFDTAESNAVYLKLVILYPLLVKSISVDSKVKGVPELIRTICMNFGKNVMELY</sequence>
<dbReference type="Pfam" id="PF16213">
    <property type="entry name" value="DCB"/>
    <property type="match status" value="1"/>
</dbReference>
<evidence type="ECO:0000259" key="5">
    <source>
        <dbReference type="Pfam" id="PF16206"/>
    </source>
</evidence>
<evidence type="ECO:0000259" key="6">
    <source>
        <dbReference type="Pfam" id="PF16213"/>
    </source>
</evidence>
<dbReference type="STRING" id="983967.A0A1E4SVH1"/>
<dbReference type="OrthoDB" id="294853at2759"/>
<dbReference type="EMBL" id="KV453863">
    <property type="protein sequence ID" value="ODV83509.1"/>
    <property type="molecule type" value="Genomic_DNA"/>
</dbReference>
<name>A0A1E4SVH1_9ASCO</name>
<feature type="compositionally biased region" description="Low complexity" evidence="3">
    <location>
        <begin position="396"/>
        <end position="424"/>
    </location>
</feature>
<gene>
    <name evidence="7" type="ORF">CANARDRAFT_29953</name>
</gene>
<dbReference type="GO" id="GO:0015031">
    <property type="term" value="P:protein transport"/>
    <property type="evidence" value="ECO:0007669"/>
    <property type="project" value="UniProtKB-KW"/>
</dbReference>
<dbReference type="InterPro" id="IPR032817">
    <property type="entry name" value="Mon2_C"/>
</dbReference>
<dbReference type="Proteomes" id="UP000094801">
    <property type="component" value="Unassembled WGS sequence"/>
</dbReference>
<dbReference type="Pfam" id="PF12783">
    <property type="entry name" value="Sec7-like_HUS"/>
    <property type="match status" value="1"/>
</dbReference>
<feature type="domain" description="Mon2 C-terminal" evidence="5">
    <location>
        <begin position="1570"/>
        <end position="1655"/>
    </location>
</feature>
<dbReference type="InterPro" id="IPR032629">
    <property type="entry name" value="DCB_dom"/>
</dbReference>
<accession>A0A1E4SVH1</accession>
<reference evidence="8" key="1">
    <citation type="submission" date="2016-04" db="EMBL/GenBank/DDBJ databases">
        <title>Comparative genomics of biotechnologically important yeasts.</title>
        <authorList>
            <consortium name="DOE Joint Genome Institute"/>
            <person name="Riley R."/>
            <person name="Haridas S."/>
            <person name="Wolfe K.H."/>
            <person name="Lopes M.R."/>
            <person name="Hittinger C.T."/>
            <person name="Goker M."/>
            <person name="Salamov A."/>
            <person name="Wisecaver J."/>
            <person name="Long T.M."/>
            <person name="Aerts A.L."/>
            <person name="Barry K."/>
            <person name="Choi C."/>
            <person name="Clum A."/>
            <person name="Coughlan A.Y."/>
            <person name="Deshpande S."/>
            <person name="Douglass A.P."/>
            <person name="Hanson S.J."/>
            <person name="Klenk H.-P."/>
            <person name="Labutti K."/>
            <person name="Lapidus A."/>
            <person name="Lindquist E."/>
            <person name="Lipzen A."/>
            <person name="Meier-Kolthoff J.P."/>
            <person name="Ohm R.A."/>
            <person name="Otillar R.P."/>
            <person name="Pangilinan J."/>
            <person name="Peng Y."/>
            <person name="Rokas A."/>
            <person name="Rosa C.A."/>
            <person name="Scheuner C."/>
            <person name="Sibirny A.A."/>
            <person name="Slot J.C."/>
            <person name="Stielow J.B."/>
            <person name="Sun H."/>
            <person name="Kurtzman C.P."/>
            <person name="Blackwell M."/>
            <person name="Grigoriev I.V."/>
            <person name="Jeffries T.W."/>
        </authorList>
    </citation>
    <scope>NUCLEOTIDE SEQUENCE [LARGE SCALE GENOMIC DNA]</scope>
    <source>
        <strain evidence="8">NRRL YB-2248</strain>
    </source>
</reference>